<evidence type="ECO:0000256" key="1">
    <source>
        <dbReference type="ARBA" id="ARBA00004496"/>
    </source>
</evidence>
<dbReference type="InterPro" id="IPR035895">
    <property type="entry name" value="HPr-like_sf"/>
</dbReference>
<gene>
    <name evidence="5" type="primary">ptsH</name>
    <name evidence="5" type="ORF">N508_000191</name>
</gene>
<reference evidence="5" key="2">
    <citation type="submission" date="2022-05" db="EMBL/GenBank/DDBJ databases">
        <authorList>
            <person name="Proctor A.L."/>
            <person name="Phillips G.J."/>
            <person name="Wannemuehler M.J."/>
        </authorList>
    </citation>
    <scope>NUCLEOTIDE SEQUENCE</scope>
    <source>
        <strain evidence="5">ASF457</strain>
    </source>
</reference>
<keyword evidence="6" id="KW-1185">Reference proteome</keyword>
<evidence type="ECO:0000256" key="4">
    <source>
        <dbReference type="ARBA" id="ARBA00022683"/>
    </source>
</evidence>
<dbReference type="SUPFAM" id="SSF55594">
    <property type="entry name" value="HPr-like"/>
    <property type="match status" value="1"/>
</dbReference>
<dbReference type="Proteomes" id="UP000017429">
    <property type="component" value="Chromosome"/>
</dbReference>
<keyword evidence="3" id="KW-0963">Cytoplasm</keyword>
<reference evidence="5" key="3">
    <citation type="submission" date="2022-06" db="EMBL/GenBank/DDBJ databases">
        <title>Resources to Facilitate Use of the Altered Schaedler Flora (ASF) Mouse Model to Study Microbiome Function.</title>
        <authorList>
            <person name="Proctor A."/>
            <person name="Parvinroo S."/>
            <person name="Richie T."/>
            <person name="Jia X."/>
            <person name="Lee S.T.M."/>
            <person name="Karp P.D."/>
            <person name="Paley S."/>
            <person name="Kostic A.D."/>
            <person name="Pierre J.F."/>
            <person name="Wannemuehler M.J."/>
            <person name="Phillips G.J."/>
        </authorList>
    </citation>
    <scope>NUCLEOTIDE SEQUENCE</scope>
    <source>
        <strain evidence="5">ASF457</strain>
    </source>
</reference>
<evidence type="ECO:0000313" key="5">
    <source>
        <dbReference type="EMBL" id="USF23136.1"/>
    </source>
</evidence>
<dbReference type="NCBIfam" id="TIGR01003">
    <property type="entry name" value="PTS_HPr_family"/>
    <property type="match status" value="1"/>
</dbReference>
<dbReference type="PROSITE" id="PS51350">
    <property type="entry name" value="PTS_HPR_DOM"/>
    <property type="match status" value="1"/>
</dbReference>
<dbReference type="Pfam" id="PF00381">
    <property type="entry name" value="PTS-HPr"/>
    <property type="match status" value="1"/>
</dbReference>
<dbReference type="EMBL" id="CP097562">
    <property type="protein sequence ID" value="USF23136.1"/>
    <property type="molecule type" value="Genomic_DNA"/>
</dbReference>
<dbReference type="OrthoDB" id="9809047at2"/>
<organism evidence="5 6">
    <name type="scientific">Mucispirillum schaedleri ASF457</name>
    <dbReference type="NCBI Taxonomy" id="1379858"/>
    <lineage>
        <taxon>Bacteria</taxon>
        <taxon>Pseudomonadati</taxon>
        <taxon>Deferribacterota</taxon>
        <taxon>Deferribacteres</taxon>
        <taxon>Deferribacterales</taxon>
        <taxon>Mucispirillaceae</taxon>
        <taxon>Mucispirillum</taxon>
    </lineage>
</organism>
<accession>V2QE05</accession>
<dbReference type="PRINTS" id="PR00107">
    <property type="entry name" value="PHOSPHOCPHPR"/>
</dbReference>
<keyword evidence="4" id="KW-0598">Phosphotransferase system</keyword>
<dbReference type="eggNOG" id="COG1925">
    <property type="taxonomic scope" value="Bacteria"/>
</dbReference>
<dbReference type="Gene3D" id="3.30.1340.10">
    <property type="entry name" value="HPr-like"/>
    <property type="match status" value="1"/>
</dbReference>
<dbReference type="AlphaFoldDB" id="V2QE05"/>
<dbReference type="InterPro" id="IPR050399">
    <property type="entry name" value="HPr"/>
</dbReference>
<name>V2QE05_9BACT</name>
<dbReference type="KEGG" id="msch:N508_000191"/>
<sequence>MSYTFEAVIKNKLGIHARIAALLVKTVNKYDAEAYIVFHGDKVNIKHLIDVISLSITQNSVVEINIYGKEAAQCSEELQQLIENSFGEMS</sequence>
<evidence type="ECO:0000313" key="6">
    <source>
        <dbReference type="Proteomes" id="UP000017429"/>
    </source>
</evidence>
<comment type="subcellular location">
    <subcellularLocation>
        <location evidence="1">Cytoplasm</location>
    </subcellularLocation>
</comment>
<dbReference type="InterPro" id="IPR000032">
    <property type="entry name" value="HPr-like"/>
</dbReference>
<dbReference type="PANTHER" id="PTHR33705">
    <property type="entry name" value="PHOSPHOCARRIER PROTEIN HPR"/>
    <property type="match status" value="1"/>
</dbReference>
<evidence type="ECO:0000256" key="2">
    <source>
        <dbReference type="ARBA" id="ARBA00010736"/>
    </source>
</evidence>
<dbReference type="PANTHER" id="PTHR33705:SF2">
    <property type="entry name" value="PHOSPHOCARRIER PROTEIN NPR"/>
    <property type="match status" value="1"/>
</dbReference>
<comment type="similarity">
    <text evidence="2">Belongs to the HPr family.</text>
</comment>
<evidence type="ECO:0000256" key="3">
    <source>
        <dbReference type="ARBA" id="ARBA00022490"/>
    </source>
</evidence>
<dbReference type="RefSeq" id="WP_023276206.1">
    <property type="nucleotide sequence ID" value="NZ_CP097562.1"/>
</dbReference>
<dbReference type="GO" id="GO:0009401">
    <property type="term" value="P:phosphoenolpyruvate-dependent sugar phosphotransferase system"/>
    <property type="evidence" value="ECO:0007669"/>
    <property type="project" value="UniProtKB-KW"/>
</dbReference>
<reference evidence="5" key="1">
    <citation type="journal article" date="2014" name="Genome Announc.">
        <title>Draft genome sequences of the altered schaedler flora, a defined bacterial community from gnotobiotic mice.</title>
        <authorList>
            <person name="Wannemuehler M.J."/>
            <person name="Overstreet A.M."/>
            <person name="Ward D.V."/>
            <person name="Phillips G.J."/>
        </authorList>
    </citation>
    <scope>NUCLEOTIDE SEQUENCE</scope>
    <source>
        <strain evidence="5">ASF457</strain>
    </source>
</reference>
<dbReference type="GO" id="GO:0005737">
    <property type="term" value="C:cytoplasm"/>
    <property type="evidence" value="ECO:0007669"/>
    <property type="project" value="UniProtKB-SubCell"/>
</dbReference>
<proteinExistence type="inferred from homology"/>
<protein>
    <submittedName>
        <fullName evidence="5">Phosphocarrier protein HPr</fullName>
    </submittedName>
</protein>